<gene>
    <name evidence="2" type="ORF">GCM10009742_19330</name>
</gene>
<dbReference type="EMBL" id="BAAAND010000003">
    <property type="protein sequence ID" value="GAA1576008.1"/>
    <property type="molecule type" value="Genomic_DNA"/>
</dbReference>
<reference evidence="2 3" key="1">
    <citation type="journal article" date="2019" name="Int. J. Syst. Evol. Microbiol.">
        <title>The Global Catalogue of Microorganisms (GCM) 10K type strain sequencing project: providing services to taxonomists for standard genome sequencing and annotation.</title>
        <authorList>
            <consortium name="The Broad Institute Genomics Platform"/>
            <consortium name="The Broad Institute Genome Sequencing Center for Infectious Disease"/>
            <person name="Wu L."/>
            <person name="Ma J."/>
        </authorList>
    </citation>
    <scope>NUCLEOTIDE SEQUENCE [LARGE SCALE GENOMIC DNA]</scope>
    <source>
        <strain evidence="2 3">JCM 14304</strain>
    </source>
</reference>
<comment type="caution">
    <text evidence="2">The sequence shown here is derived from an EMBL/GenBank/DDBJ whole genome shotgun (WGS) entry which is preliminary data.</text>
</comment>
<proteinExistence type="predicted"/>
<feature type="region of interest" description="Disordered" evidence="1">
    <location>
        <begin position="19"/>
        <end position="42"/>
    </location>
</feature>
<dbReference type="Proteomes" id="UP001500190">
    <property type="component" value="Unassembled WGS sequence"/>
</dbReference>
<evidence type="ECO:0000256" key="1">
    <source>
        <dbReference type="SAM" id="MobiDB-lite"/>
    </source>
</evidence>
<evidence type="ECO:0000313" key="2">
    <source>
        <dbReference type="EMBL" id="GAA1576008.1"/>
    </source>
</evidence>
<sequence length="42" mass="4420">MPQVFDDELTEDQLDELEARGTADDADLLLGSGLPGSGEIDA</sequence>
<dbReference type="RefSeq" id="WP_344189230.1">
    <property type="nucleotide sequence ID" value="NZ_BAAAND010000003.1"/>
</dbReference>
<accession>A0ABN2DH53</accession>
<protein>
    <submittedName>
        <fullName evidence="2">Uncharacterized protein</fullName>
    </submittedName>
</protein>
<organism evidence="2 3">
    <name type="scientific">Kribbella karoonensis</name>
    <dbReference type="NCBI Taxonomy" id="324851"/>
    <lineage>
        <taxon>Bacteria</taxon>
        <taxon>Bacillati</taxon>
        <taxon>Actinomycetota</taxon>
        <taxon>Actinomycetes</taxon>
        <taxon>Propionibacteriales</taxon>
        <taxon>Kribbellaceae</taxon>
        <taxon>Kribbella</taxon>
    </lineage>
</organism>
<name>A0ABN2DH53_9ACTN</name>
<keyword evidence="3" id="KW-1185">Reference proteome</keyword>
<evidence type="ECO:0000313" key="3">
    <source>
        <dbReference type="Proteomes" id="UP001500190"/>
    </source>
</evidence>